<dbReference type="PANTHER" id="PTHR35910">
    <property type="entry name" value="2EXR DOMAIN-CONTAINING PROTEIN"/>
    <property type="match status" value="1"/>
</dbReference>
<protein>
    <recommendedName>
        <fullName evidence="1">2EXR domain-containing protein</fullName>
    </recommendedName>
</protein>
<dbReference type="InterPro" id="IPR045518">
    <property type="entry name" value="2EXR"/>
</dbReference>
<dbReference type="AlphaFoldDB" id="W9CA76"/>
<dbReference type="Pfam" id="PF20150">
    <property type="entry name" value="2EXR"/>
    <property type="match status" value="1"/>
</dbReference>
<dbReference type="PANTHER" id="PTHR35910:SF1">
    <property type="entry name" value="2EXR DOMAIN-CONTAINING PROTEIN"/>
    <property type="match status" value="1"/>
</dbReference>
<dbReference type="Proteomes" id="UP000019487">
    <property type="component" value="Unassembled WGS sequence"/>
</dbReference>
<sequence>MNNLIHYYGHIAMDRINSYLRRGTDQVNDSASNNERNRSVATIDQATQTESSPVELINANHNIVPVHVAPRTFLQFRSFPLEVRLKIWRYAALQPRIILVSPCGTTIQGSNYLRTSWQQCPLTMACRESREVVLSIKKPVKLLRPKPDSAGTMHHQYYYAWNGLVYSIIYTNPDIDVIWLQPSDTPLGIATIAYVALSIFPGVKRLIVSGEGNFPRTHARLLGSVLPDLNRPSRLMIHSLALGHNLREIYCLLEDEGFSIDAYTRDERWLGLPRSLKEIDEGHESCFKFSRSLMLDATKTNLMRIRDTGNVNYSQLLP</sequence>
<reference evidence="2 3" key="1">
    <citation type="journal article" date="2014" name="Genome Announc.">
        <title>Draft genome sequence of Sclerotinia borealis, a psychrophilic plant pathogenic fungus.</title>
        <authorList>
            <person name="Mardanov A.V."/>
            <person name="Beletsky A.V."/>
            <person name="Kadnikov V.V."/>
            <person name="Ignatov A.N."/>
            <person name="Ravin N.V."/>
        </authorList>
    </citation>
    <scope>NUCLEOTIDE SEQUENCE [LARGE SCALE GENOMIC DNA]</scope>
    <source>
        <strain evidence="3">F-4157</strain>
    </source>
</reference>
<dbReference type="HOGENOM" id="CLU_874820_0_0_1"/>
<evidence type="ECO:0000313" key="3">
    <source>
        <dbReference type="Proteomes" id="UP000019487"/>
    </source>
</evidence>
<evidence type="ECO:0000259" key="1">
    <source>
        <dbReference type="Pfam" id="PF20150"/>
    </source>
</evidence>
<dbReference type="OrthoDB" id="3559185at2759"/>
<proteinExistence type="predicted"/>
<keyword evidence="3" id="KW-1185">Reference proteome</keyword>
<name>W9CA76_SCLBF</name>
<feature type="domain" description="2EXR" evidence="1">
    <location>
        <begin position="73"/>
        <end position="178"/>
    </location>
</feature>
<evidence type="ECO:0000313" key="2">
    <source>
        <dbReference type="EMBL" id="ESZ92751.1"/>
    </source>
</evidence>
<accession>W9CA76</accession>
<gene>
    <name evidence="2" type="ORF">SBOR_6863</name>
</gene>
<organism evidence="2 3">
    <name type="scientific">Sclerotinia borealis (strain F-4128)</name>
    <dbReference type="NCBI Taxonomy" id="1432307"/>
    <lineage>
        <taxon>Eukaryota</taxon>
        <taxon>Fungi</taxon>
        <taxon>Dikarya</taxon>
        <taxon>Ascomycota</taxon>
        <taxon>Pezizomycotina</taxon>
        <taxon>Leotiomycetes</taxon>
        <taxon>Helotiales</taxon>
        <taxon>Sclerotiniaceae</taxon>
        <taxon>Sclerotinia</taxon>
    </lineage>
</organism>
<dbReference type="EMBL" id="AYSA01000364">
    <property type="protein sequence ID" value="ESZ92751.1"/>
    <property type="molecule type" value="Genomic_DNA"/>
</dbReference>
<comment type="caution">
    <text evidence="2">The sequence shown here is derived from an EMBL/GenBank/DDBJ whole genome shotgun (WGS) entry which is preliminary data.</text>
</comment>